<accession>A0AA42C5E9</accession>
<feature type="transmembrane region" description="Helical" evidence="7">
    <location>
        <begin position="276"/>
        <end position="299"/>
    </location>
</feature>
<dbReference type="InterPro" id="IPR003838">
    <property type="entry name" value="ABC3_permease_C"/>
</dbReference>
<evidence type="ECO:0000256" key="1">
    <source>
        <dbReference type="ARBA" id="ARBA00004651"/>
    </source>
</evidence>
<evidence type="ECO:0000259" key="9">
    <source>
        <dbReference type="Pfam" id="PF12704"/>
    </source>
</evidence>
<feature type="transmembrane region" description="Helical" evidence="7">
    <location>
        <begin position="376"/>
        <end position="395"/>
    </location>
</feature>
<organism evidence="10 11">
    <name type="scientific">Gaoshiqia sediminis</name>
    <dbReference type="NCBI Taxonomy" id="2986998"/>
    <lineage>
        <taxon>Bacteria</taxon>
        <taxon>Pseudomonadati</taxon>
        <taxon>Bacteroidota</taxon>
        <taxon>Bacteroidia</taxon>
        <taxon>Marinilabiliales</taxon>
        <taxon>Prolixibacteraceae</taxon>
        <taxon>Gaoshiqia</taxon>
    </lineage>
</organism>
<keyword evidence="5 7" id="KW-1133">Transmembrane helix</keyword>
<dbReference type="EMBL" id="JAPAAF010000002">
    <property type="protein sequence ID" value="MCW0481489.1"/>
    <property type="molecule type" value="Genomic_DNA"/>
</dbReference>
<reference evidence="10" key="1">
    <citation type="submission" date="2022-10" db="EMBL/GenBank/DDBJ databases">
        <title>Gaoshiqiia sediminis gen. nov., sp. nov., isolated from coastal sediment.</title>
        <authorList>
            <person name="Yu W.X."/>
            <person name="Mu D.S."/>
            <person name="Du J.Z."/>
            <person name="Liang Y.Q."/>
        </authorList>
    </citation>
    <scope>NUCLEOTIDE SEQUENCE</scope>
    <source>
        <strain evidence="10">A06</strain>
    </source>
</reference>
<comment type="subcellular location">
    <subcellularLocation>
        <location evidence="1">Cell membrane</location>
        <topology evidence="1">Multi-pass membrane protein</topology>
    </subcellularLocation>
</comment>
<dbReference type="InterPro" id="IPR051447">
    <property type="entry name" value="Lipoprotein-release_system"/>
</dbReference>
<dbReference type="Pfam" id="PF12704">
    <property type="entry name" value="MacB_PCD"/>
    <property type="match status" value="1"/>
</dbReference>
<evidence type="ECO:0000259" key="8">
    <source>
        <dbReference type="Pfam" id="PF02687"/>
    </source>
</evidence>
<keyword evidence="3" id="KW-1003">Cell membrane</keyword>
<dbReference type="PANTHER" id="PTHR30489:SF0">
    <property type="entry name" value="LIPOPROTEIN-RELEASING SYSTEM TRANSMEMBRANE PROTEIN LOLE"/>
    <property type="match status" value="1"/>
</dbReference>
<evidence type="ECO:0000256" key="5">
    <source>
        <dbReference type="ARBA" id="ARBA00022989"/>
    </source>
</evidence>
<feature type="transmembrane region" description="Helical" evidence="7">
    <location>
        <begin position="320"/>
        <end position="347"/>
    </location>
</feature>
<name>A0AA42C5E9_9BACT</name>
<comment type="caution">
    <text evidence="10">The sequence shown here is derived from an EMBL/GenBank/DDBJ whole genome shotgun (WGS) entry which is preliminary data.</text>
</comment>
<keyword evidence="6 7" id="KW-0472">Membrane</keyword>
<proteinExistence type="inferred from homology"/>
<dbReference type="PANTHER" id="PTHR30489">
    <property type="entry name" value="LIPOPROTEIN-RELEASING SYSTEM TRANSMEMBRANE PROTEIN LOLE"/>
    <property type="match status" value="1"/>
</dbReference>
<dbReference type="AlphaFoldDB" id="A0AA42C5E9"/>
<dbReference type="Proteomes" id="UP001163821">
    <property type="component" value="Unassembled WGS sequence"/>
</dbReference>
<feature type="transmembrane region" description="Helical" evidence="7">
    <location>
        <begin position="20"/>
        <end position="46"/>
    </location>
</feature>
<feature type="domain" description="MacB-like periplasmic core" evidence="9">
    <location>
        <begin position="25"/>
        <end position="247"/>
    </location>
</feature>
<keyword evidence="4 7" id="KW-0812">Transmembrane</keyword>
<evidence type="ECO:0000313" key="10">
    <source>
        <dbReference type="EMBL" id="MCW0481489.1"/>
    </source>
</evidence>
<dbReference type="RefSeq" id="WP_282590099.1">
    <property type="nucleotide sequence ID" value="NZ_JAPAAF010000002.1"/>
</dbReference>
<evidence type="ECO:0000256" key="3">
    <source>
        <dbReference type="ARBA" id="ARBA00022475"/>
    </source>
</evidence>
<evidence type="ECO:0000256" key="4">
    <source>
        <dbReference type="ARBA" id="ARBA00022692"/>
    </source>
</evidence>
<protein>
    <submittedName>
        <fullName evidence="10">FtsX-like permease family protein</fullName>
    </submittedName>
</protein>
<dbReference type="InterPro" id="IPR025857">
    <property type="entry name" value="MacB_PCD"/>
</dbReference>
<evidence type="ECO:0000256" key="7">
    <source>
        <dbReference type="SAM" id="Phobius"/>
    </source>
</evidence>
<sequence>MKLAFYIARRYLISKKSVHVINLISGLSVVGVAVGTLALIVVLSAFNGIDLFIRDLLSSFDPDLKITVAEGKSFSTEGQIFDEVTNLEGIASWTQVVEENALLQYDERQKYAVVKGVETNYASFSGLDSMIINGQFMLENGPHQFTVIGQGVAVDLSVGLNFVDPIHVYYPKKEQRTQIALENSFNHESLFPSGVFSVQQEIDSKYILVPIAFARSIFQLEERVTSLELQLKEGVDVSMVKSQVQQLLGSGYRVQDRFEQHEFLYRVMRSEKWSSFMILSFILVIASFNLLGSLTMIIIDKKDDIHILESMGAGSRLIRMIFLLEGWLISAIGAFAGLVLGIGLVWAQKNYELLKLPGDGAFAISAYPVQLQLPDVVATLLIVLGIGFLAAWYPVKSLAKRKTTGYN</sequence>
<dbReference type="Pfam" id="PF02687">
    <property type="entry name" value="FtsX"/>
    <property type="match status" value="1"/>
</dbReference>
<feature type="domain" description="ABC3 transporter permease C-terminal" evidence="8">
    <location>
        <begin position="277"/>
        <end position="401"/>
    </location>
</feature>
<keyword evidence="11" id="KW-1185">Reference proteome</keyword>
<evidence type="ECO:0000313" key="11">
    <source>
        <dbReference type="Proteomes" id="UP001163821"/>
    </source>
</evidence>
<gene>
    <name evidence="10" type="ORF">N2K84_02035</name>
</gene>
<evidence type="ECO:0000256" key="6">
    <source>
        <dbReference type="ARBA" id="ARBA00023136"/>
    </source>
</evidence>
<evidence type="ECO:0000256" key="2">
    <source>
        <dbReference type="ARBA" id="ARBA00005236"/>
    </source>
</evidence>
<dbReference type="GO" id="GO:0044874">
    <property type="term" value="P:lipoprotein localization to outer membrane"/>
    <property type="evidence" value="ECO:0007669"/>
    <property type="project" value="TreeGrafter"/>
</dbReference>
<comment type="similarity">
    <text evidence="2">Belongs to the ABC-4 integral membrane protein family. LolC/E subfamily.</text>
</comment>
<dbReference type="GO" id="GO:0098797">
    <property type="term" value="C:plasma membrane protein complex"/>
    <property type="evidence" value="ECO:0007669"/>
    <property type="project" value="TreeGrafter"/>
</dbReference>